<dbReference type="SUPFAM" id="SSF52833">
    <property type="entry name" value="Thioredoxin-like"/>
    <property type="match status" value="1"/>
</dbReference>
<organism evidence="4">
    <name type="scientific">Athelia psychrophila</name>
    <dbReference type="NCBI Taxonomy" id="1759441"/>
    <lineage>
        <taxon>Eukaryota</taxon>
        <taxon>Fungi</taxon>
        <taxon>Dikarya</taxon>
        <taxon>Basidiomycota</taxon>
        <taxon>Agaricomycotina</taxon>
        <taxon>Agaricomycetes</taxon>
        <taxon>Agaricomycetidae</taxon>
        <taxon>Atheliales</taxon>
        <taxon>Atheliaceae</taxon>
        <taxon>Athelia</taxon>
    </lineage>
</organism>
<feature type="domain" description="GST N-terminal" evidence="3">
    <location>
        <begin position="1"/>
        <end position="82"/>
    </location>
</feature>
<dbReference type="SFLD" id="SFLDG00358">
    <property type="entry name" value="Main_(cytGST)"/>
    <property type="match status" value="1"/>
</dbReference>
<dbReference type="AlphaFoldDB" id="A0A166VIF0"/>
<keyword evidence="2" id="KW-0808">Transferase</keyword>
<dbReference type="GO" id="GO:0043295">
    <property type="term" value="F:glutathione binding"/>
    <property type="evidence" value="ECO:0007669"/>
    <property type="project" value="TreeGrafter"/>
</dbReference>
<dbReference type="STRING" id="436010.A0A166VIF0"/>
<accession>A0A166VIF0</accession>
<evidence type="ECO:0000256" key="2">
    <source>
        <dbReference type="ARBA" id="ARBA00022679"/>
    </source>
</evidence>
<dbReference type="InterPro" id="IPR040079">
    <property type="entry name" value="Glutathione_S-Trfase"/>
</dbReference>
<dbReference type="GO" id="GO:0005737">
    <property type="term" value="C:cytoplasm"/>
    <property type="evidence" value="ECO:0007669"/>
    <property type="project" value="TreeGrafter"/>
</dbReference>
<dbReference type="PROSITE" id="PS50404">
    <property type="entry name" value="GST_NTER"/>
    <property type="match status" value="1"/>
</dbReference>
<dbReference type="Gene3D" id="3.40.30.10">
    <property type="entry name" value="Glutaredoxin"/>
    <property type="match status" value="1"/>
</dbReference>
<proteinExistence type="predicted"/>
<evidence type="ECO:0000313" key="4">
    <source>
        <dbReference type="EMBL" id="KZP32761.1"/>
    </source>
</evidence>
<evidence type="ECO:0000256" key="1">
    <source>
        <dbReference type="ARBA" id="ARBA00012452"/>
    </source>
</evidence>
<dbReference type="EMBL" id="KV417484">
    <property type="protein sequence ID" value="KZP32761.1"/>
    <property type="molecule type" value="Genomic_DNA"/>
</dbReference>
<protein>
    <recommendedName>
        <fullName evidence="1">glutathione transferase</fullName>
        <ecNumber evidence="1">2.5.1.18</ecNumber>
    </recommendedName>
</protein>
<dbReference type="PANTHER" id="PTHR43900:SF3">
    <property type="entry name" value="GLUTATHIONE S-TRANSFERASE RHO"/>
    <property type="match status" value="1"/>
</dbReference>
<dbReference type="OrthoDB" id="249703at2759"/>
<dbReference type="GO" id="GO:0006749">
    <property type="term" value="P:glutathione metabolic process"/>
    <property type="evidence" value="ECO:0007669"/>
    <property type="project" value="TreeGrafter"/>
</dbReference>
<name>A0A166VIF0_9AGAM</name>
<evidence type="ECO:0000259" key="3">
    <source>
        <dbReference type="PROSITE" id="PS50404"/>
    </source>
</evidence>
<dbReference type="InterPro" id="IPR036249">
    <property type="entry name" value="Thioredoxin-like_sf"/>
</dbReference>
<dbReference type="GO" id="GO:0004364">
    <property type="term" value="F:glutathione transferase activity"/>
    <property type="evidence" value="ECO:0007669"/>
    <property type="project" value="UniProtKB-EC"/>
</dbReference>
<dbReference type="Pfam" id="PF13417">
    <property type="entry name" value="GST_N_3"/>
    <property type="match status" value="1"/>
</dbReference>
<dbReference type="EC" id="2.5.1.18" evidence="1"/>
<dbReference type="InterPro" id="IPR004045">
    <property type="entry name" value="Glutathione_S-Trfase_N"/>
</dbReference>
<dbReference type="PANTHER" id="PTHR43900">
    <property type="entry name" value="GLUTATHIONE S-TRANSFERASE RHO"/>
    <property type="match status" value="1"/>
</dbReference>
<gene>
    <name evidence="4" type="ORF">FIBSPDRAFT_722272</name>
</gene>
<sequence>MALKLYGSPYSTATKRVAIVLQEKHVPFEFINIDLIKGEHKAPAFVAKQPFGQVPLIDDQGFILYDSRVLGRYIASKYASQGPALIPTGGLKAAALFEQAVFSELANFEGAAQN</sequence>
<reference evidence="4" key="1">
    <citation type="journal article" date="2016" name="Mol. Biol. Evol.">
        <title>Comparative Genomics of Early-Diverging Mushroom-Forming Fungi Provides Insights into the Origins of Lignocellulose Decay Capabilities.</title>
        <authorList>
            <person name="Nagy L.G."/>
            <person name="Riley R."/>
            <person name="Tritt A."/>
            <person name="Adam C."/>
            <person name="Daum C."/>
            <person name="Floudas D."/>
            <person name="Sun H."/>
            <person name="Yadav J.S."/>
            <person name="Pangilinan J."/>
            <person name="Larsson K.H."/>
            <person name="Matsuura K."/>
            <person name="Barry K."/>
            <person name="Labutti K."/>
            <person name="Kuo R."/>
            <person name="Ohm R.A."/>
            <person name="Bhattacharya S.S."/>
            <person name="Shirouzu T."/>
            <person name="Yoshinaga Y."/>
            <person name="Martin F.M."/>
            <person name="Grigoriev I.V."/>
            <person name="Hibbett D.S."/>
        </authorList>
    </citation>
    <scope>NUCLEOTIDE SEQUENCE [LARGE SCALE GENOMIC DNA]</scope>
    <source>
        <strain evidence="4">CBS 109695</strain>
    </source>
</reference>
<dbReference type="FunFam" id="3.40.30.10:FF:000016">
    <property type="entry name" value="Glutathione S-transferase F2"/>
    <property type="match status" value="1"/>
</dbReference>
<dbReference type="SFLD" id="SFLDS00019">
    <property type="entry name" value="Glutathione_Transferase_(cytos"/>
    <property type="match status" value="1"/>
</dbReference>